<comment type="catalytic activity">
    <reaction evidence="16">
        <text>Cu(+)(in) + ATP + H2O = Cu(+)(out) + ADP + phosphate + H(+)</text>
        <dbReference type="Rhea" id="RHEA:25792"/>
        <dbReference type="ChEBI" id="CHEBI:15377"/>
        <dbReference type="ChEBI" id="CHEBI:15378"/>
        <dbReference type="ChEBI" id="CHEBI:30616"/>
        <dbReference type="ChEBI" id="CHEBI:43474"/>
        <dbReference type="ChEBI" id="CHEBI:49552"/>
        <dbReference type="ChEBI" id="CHEBI:456216"/>
        <dbReference type="EC" id="7.2.2.8"/>
    </reaction>
</comment>
<dbReference type="Gene3D" id="3.40.1110.10">
    <property type="entry name" value="Calcium-transporting ATPase, cytoplasmic domain N"/>
    <property type="match status" value="1"/>
</dbReference>
<dbReference type="Gene3D" id="2.70.150.10">
    <property type="entry name" value="Calcium-transporting ATPase, cytoplasmic transduction domain A"/>
    <property type="match status" value="1"/>
</dbReference>
<dbReference type="GO" id="GO:0140581">
    <property type="term" value="F:P-type monovalent copper transporter activity"/>
    <property type="evidence" value="ECO:0007669"/>
    <property type="project" value="UniProtKB-EC"/>
</dbReference>
<keyword evidence="15 17" id="KW-0472">Membrane</keyword>
<dbReference type="PROSITE" id="PS00154">
    <property type="entry name" value="ATPASE_E1_E2"/>
    <property type="match status" value="1"/>
</dbReference>
<evidence type="ECO:0000256" key="9">
    <source>
        <dbReference type="ARBA" id="ARBA00022840"/>
    </source>
</evidence>
<feature type="transmembrane region" description="Helical" evidence="17">
    <location>
        <begin position="365"/>
        <end position="391"/>
    </location>
</feature>
<dbReference type="SUPFAM" id="SSF81665">
    <property type="entry name" value="Calcium ATPase, transmembrane domain M"/>
    <property type="match status" value="2"/>
</dbReference>
<dbReference type="PRINTS" id="PR00119">
    <property type="entry name" value="CATATPASE"/>
</dbReference>
<dbReference type="GO" id="GO:0016887">
    <property type="term" value="F:ATP hydrolysis activity"/>
    <property type="evidence" value="ECO:0007669"/>
    <property type="project" value="InterPro"/>
</dbReference>
<dbReference type="PRINTS" id="PR00120">
    <property type="entry name" value="HATPASE"/>
</dbReference>
<dbReference type="Pfam" id="PF00690">
    <property type="entry name" value="Cation_ATPase_N"/>
    <property type="match status" value="1"/>
</dbReference>
<dbReference type="InterPro" id="IPR006408">
    <property type="entry name" value="P-type_ATPase_IIB"/>
</dbReference>
<dbReference type="InterPro" id="IPR023298">
    <property type="entry name" value="ATPase_P-typ_TM_dom_sf"/>
</dbReference>
<keyword evidence="20" id="KW-1185">Reference proteome</keyword>
<keyword evidence="6" id="KW-0547">Nucleotide-binding</keyword>
<dbReference type="NCBIfam" id="TIGR01517">
    <property type="entry name" value="ATPase-IIB_Ca"/>
    <property type="match status" value="1"/>
</dbReference>
<evidence type="ECO:0000256" key="7">
    <source>
        <dbReference type="ARBA" id="ARBA00022796"/>
    </source>
</evidence>
<evidence type="ECO:0000256" key="6">
    <source>
        <dbReference type="ARBA" id="ARBA00022741"/>
    </source>
</evidence>
<reference evidence="19" key="1">
    <citation type="submission" date="2022-12" db="EMBL/GenBank/DDBJ databases">
        <title>Reference genome sequencing for broad-spectrum identification of bacterial and archaeal isolates by mass spectrometry.</title>
        <authorList>
            <person name="Sekiguchi Y."/>
            <person name="Tourlousse D.M."/>
        </authorList>
    </citation>
    <scope>NUCLEOTIDE SEQUENCE</scope>
    <source>
        <strain evidence="19">ASRB1</strain>
    </source>
</reference>
<feature type="transmembrane region" description="Helical" evidence="17">
    <location>
        <begin position="850"/>
        <end position="870"/>
    </location>
</feature>
<organism evidence="19 20">
    <name type="scientific">Desulforhabdus amnigena</name>
    <dbReference type="NCBI Taxonomy" id="40218"/>
    <lineage>
        <taxon>Bacteria</taxon>
        <taxon>Pseudomonadati</taxon>
        <taxon>Thermodesulfobacteriota</taxon>
        <taxon>Syntrophobacteria</taxon>
        <taxon>Syntrophobacterales</taxon>
        <taxon>Syntrophobacteraceae</taxon>
        <taxon>Desulforhabdus</taxon>
    </lineage>
</organism>
<keyword evidence="2" id="KW-0813">Transport</keyword>
<dbReference type="NCBIfam" id="TIGR01494">
    <property type="entry name" value="ATPase_P-type"/>
    <property type="match status" value="2"/>
</dbReference>
<dbReference type="RefSeq" id="WP_281794726.1">
    <property type="nucleotide sequence ID" value="NZ_BSDR01000001.1"/>
</dbReference>
<dbReference type="SUPFAM" id="SSF81660">
    <property type="entry name" value="Metal cation-transporting ATPase, ATP-binding domain N"/>
    <property type="match status" value="1"/>
</dbReference>
<feature type="transmembrane region" description="Helical" evidence="17">
    <location>
        <begin position="811"/>
        <end position="829"/>
    </location>
</feature>
<feature type="transmembrane region" description="Helical" evidence="17">
    <location>
        <begin position="920"/>
        <end position="938"/>
    </location>
</feature>
<evidence type="ECO:0000256" key="8">
    <source>
        <dbReference type="ARBA" id="ARBA00022837"/>
    </source>
</evidence>
<dbReference type="Gene3D" id="1.20.1110.10">
    <property type="entry name" value="Calcium-transporting ATPase, transmembrane domain"/>
    <property type="match status" value="3"/>
</dbReference>
<dbReference type="InterPro" id="IPR008250">
    <property type="entry name" value="ATPase_P-typ_transduc_dom_A_sf"/>
</dbReference>
<keyword evidence="8" id="KW-0106">Calcium</keyword>
<dbReference type="GO" id="GO:0005388">
    <property type="term" value="F:P-type calcium transporter activity"/>
    <property type="evidence" value="ECO:0007669"/>
    <property type="project" value="InterPro"/>
</dbReference>
<dbReference type="SFLD" id="SFLDG00002">
    <property type="entry name" value="C1.7:_P-type_atpase_like"/>
    <property type="match status" value="1"/>
</dbReference>
<evidence type="ECO:0000256" key="4">
    <source>
        <dbReference type="ARBA" id="ARBA00022692"/>
    </source>
</evidence>
<dbReference type="InterPro" id="IPR004014">
    <property type="entry name" value="ATPase_P-typ_cation-transptr_N"/>
</dbReference>
<keyword evidence="5" id="KW-0479">Metal-binding</keyword>
<feature type="transmembrane region" description="Helical" evidence="17">
    <location>
        <begin position="319"/>
        <end position="345"/>
    </location>
</feature>
<feature type="transmembrane region" description="Helical" evidence="17">
    <location>
        <begin position="275"/>
        <end position="298"/>
    </location>
</feature>
<evidence type="ECO:0000256" key="2">
    <source>
        <dbReference type="ARBA" id="ARBA00022448"/>
    </source>
</evidence>
<keyword evidence="9" id="KW-0067">ATP-binding</keyword>
<evidence type="ECO:0000256" key="12">
    <source>
        <dbReference type="ARBA" id="ARBA00022989"/>
    </source>
</evidence>
<keyword evidence="4 17" id="KW-0812">Transmembrane</keyword>
<evidence type="ECO:0000313" key="19">
    <source>
        <dbReference type="EMBL" id="GLI35138.1"/>
    </source>
</evidence>
<dbReference type="InterPro" id="IPR006068">
    <property type="entry name" value="ATPase_P-typ_cation-transptr_C"/>
</dbReference>
<evidence type="ECO:0000256" key="17">
    <source>
        <dbReference type="SAM" id="Phobius"/>
    </source>
</evidence>
<evidence type="ECO:0000256" key="5">
    <source>
        <dbReference type="ARBA" id="ARBA00022723"/>
    </source>
</evidence>
<dbReference type="InterPro" id="IPR036412">
    <property type="entry name" value="HAD-like_sf"/>
</dbReference>
<feature type="transmembrane region" description="Helical" evidence="17">
    <location>
        <begin position="52"/>
        <end position="69"/>
    </location>
</feature>
<keyword evidence="10" id="KW-0460">Magnesium</keyword>
<evidence type="ECO:0000256" key="3">
    <source>
        <dbReference type="ARBA" id="ARBA00022568"/>
    </source>
</evidence>
<keyword evidence="12 17" id="KW-1133">Transmembrane helix</keyword>
<dbReference type="SUPFAM" id="SSF81653">
    <property type="entry name" value="Calcium ATPase, transduction domain A"/>
    <property type="match status" value="1"/>
</dbReference>
<feature type="transmembrane region" description="Helical" evidence="17">
    <location>
        <begin position="778"/>
        <end position="799"/>
    </location>
</feature>
<feature type="transmembrane region" description="Helical" evidence="17">
    <location>
        <begin position="242"/>
        <end position="263"/>
    </location>
</feature>
<comment type="subcellular location">
    <subcellularLocation>
        <location evidence="1">Endomembrane system</location>
        <topology evidence="1">Multi-pass membrane protein</topology>
    </subcellularLocation>
</comment>
<dbReference type="SFLD" id="SFLDF00027">
    <property type="entry name" value="p-type_atpase"/>
    <property type="match status" value="1"/>
</dbReference>
<keyword evidence="7" id="KW-0187">Copper transport</keyword>
<dbReference type="InterPro" id="IPR023299">
    <property type="entry name" value="ATPase_P-typ_cyto_dom_N"/>
</dbReference>
<evidence type="ECO:0000256" key="10">
    <source>
        <dbReference type="ARBA" id="ARBA00022842"/>
    </source>
</evidence>
<evidence type="ECO:0000256" key="15">
    <source>
        <dbReference type="ARBA" id="ARBA00023136"/>
    </source>
</evidence>
<feature type="transmembrane region" description="Helical" evidence="17">
    <location>
        <begin position="75"/>
        <end position="93"/>
    </location>
</feature>
<comment type="caution">
    <text evidence="19">The sequence shown here is derived from an EMBL/GenBank/DDBJ whole genome shotgun (WGS) entry which is preliminary data.</text>
</comment>
<dbReference type="EMBL" id="BSDR01000001">
    <property type="protein sequence ID" value="GLI35138.1"/>
    <property type="molecule type" value="Genomic_DNA"/>
</dbReference>
<evidence type="ECO:0000259" key="18">
    <source>
        <dbReference type="SMART" id="SM00831"/>
    </source>
</evidence>
<keyword evidence="11" id="KW-1278">Translocase</keyword>
<dbReference type="SUPFAM" id="SSF56784">
    <property type="entry name" value="HAD-like"/>
    <property type="match status" value="1"/>
</dbReference>
<evidence type="ECO:0000256" key="13">
    <source>
        <dbReference type="ARBA" id="ARBA00023008"/>
    </source>
</evidence>
<dbReference type="PANTHER" id="PTHR24093">
    <property type="entry name" value="CATION TRANSPORTING ATPASE"/>
    <property type="match status" value="1"/>
</dbReference>
<proteinExistence type="predicted"/>
<dbReference type="Pfam" id="PF00689">
    <property type="entry name" value="Cation_ATPase_C"/>
    <property type="match status" value="1"/>
</dbReference>
<dbReference type="InterPro" id="IPR001757">
    <property type="entry name" value="P_typ_ATPase"/>
</dbReference>
<feature type="domain" description="Cation-transporting P-type ATPase N-terminal" evidence="18">
    <location>
        <begin position="3"/>
        <end position="69"/>
    </location>
</feature>
<sequence length="986" mass="108933">MVPFDARQRELPFEGLSPVQVESSRQEHGWNILTPPPRTPWWKLYLEKFDDPVIRILIIAAVIALVVGATEGHYAEGLGIVIAILLATTLSFINEYKAGREFDILNRVSDEVPANVIRAGDFATVPRKDLVVGDVVLLEMGEEVPADGRLLEVVSLRLDESPLTGESLPVKKRLVPAEPEQRESAYPEDRVFRGTLVKDGHGIMEVTAVGDATEIGRLARPAYQDIAEKTPLVAQLEELSKVIGVVGFLVAGTIFAALVTRGVLVRELTLTQPQWGFMGILGFSVLLASMRVWLPIVYDALELAHVRVSPPFWLAKEHSLSWVVTLVLGLATFSAGVGILCYFGILPVSPGKWVPHAMAEEFLRYFMISVTIIVVAVPEGLAMSVTLSLAYSMRKMTASNNLVRRMHACETIGAATVICTDKTGTLTLNEMRVYSADFPCLKDKLLFEDPHKLTYGEEKILEGISVNSTAHVSEKTDDATPHLIGNPTECALLLWLKDLHIDYMQYRAAFSVSSQWTFSTERKYMGTMGTSSVNGEEVLHLKGAPEVVLDRCSRLLTGEGVRPIDGYKEDIAQALKGYQACGMRTLGLAYRENPSGEEDAEIEEIARDMIWLGFVAIADPIRPEVPDALRACLDAGIGVKIVTGDNPETAREIARQVGLWEEGDTEDRIMTGKDFAQLSDERAGDVAVSLKILSRARPMDKLRLVSLLQEKGEVVAVTGDGTNDAPALSRAHVGLAMGKTGTSVAKEASDIILLDDSFRSITNAVMWGRSLYENIQRFILFQLTINVVALCIALLGPFIGVKLPLTVTQMLWVNLIMDTFAALALATEPPHWNVMRRQPRNPKDFIVSKTMAKTIFTVAPLFLVFLVWFLLEIQRRGNVNHYDLSMFFTVFVMLQFWNLFNARCLGQNSSAFADILKNKAFLCIAAAIFLGQVLITQFGGPFFRTVPLTLVDWVRIVVATSVVLWIGELWRLACRMKARLEDAATG</sequence>
<keyword evidence="13" id="KW-0186">Copper</keyword>
<dbReference type="SFLD" id="SFLDS00003">
    <property type="entry name" value="Haloacid_Dehalogenase"/>
    <property type="match status" value="1"/>
</dbReference>
<dbReference type="InterPro" id="IPR018303">
    <property type="entry name" value="ATPase_P-typ_P_site"/>
</dbReference>
<dbReference type="GO" id="GO:0005886">
    <property type="term" value="C:plasma membrane"/>
    <property type="evidence" value="ECO:0007669"/>
    <property type="project" value="TreeGrafter"/>
</dbReference>
<keyword evidence="3" id="KW-0109">Calcium transport</keyword>
<evidence type="ECO:0000256" key="16">
    <source>
        <dbReference type="ARBA" id="ARBA00049289"/>
    </source>
</evidence>
<dbReference type="InterPro" id="IPR059000">
    <property type="entry name" value="ATPase_P-type_domA"/>
</dbReference>
<dbReference type="PANTHER" id="PTHR24093:SF369">
    <property type="entry name" value="CALCIUM-TRANSPORTING ATPASE"/>
    <property type="match status" value="1"/>
</dbReference>
<keyword evidence="14" id="KW-0406">Ion transport</keyword>
<dbReference type="GO" id="GO:0005524">
    <property type="term" value="F:ATP binding"/>
    <property type="evidence" value="ECO:0007669"/>
    <property type="project" value="UniProtKB-KW"/>
</dbReference>
<gene>
    <name evidence="19" type="ORF">DAMNIGENAA_25710</name>
</gene>
<dbReference type="GO" id="GO:0046872">
    <property type="term" value="F:metal ion binding"/>
    <property type="evidence" value="ECO:0007669"/>
    <property type="project" value="UniProtKB-KW"/>
</dbReference>
<feature type="transmembrane region" description="Helical" evidence="17">
    <location>
        <begin position="882"/>
        <end position="900"/>
    </location>
</feature>
<dbReference type="InterPro" id="IPR044492">
    <property type="entry name" value="P_typ_ATPase_HD_dom"/>
</dbReference>
<dbReference type="Pfam" id="PF13246">
    <property type="entry name" value="Cation_ATPase"/>
    <property type="match status" value="1"/>
</dbReference>
<protein>
    <recommendedName>
        <fullName evidence="18">Cation-transporting P-type ATPase N-terminal domain-containing protein</fullName>
    </recommendedName>
</protein>
<name>A0A9W6FUJ9_9BACT</name>
<dbReference type="GO" id="GO:0012505">
    <property type="term" value="C:endomembrane system"/>
    <property type="evidence" value="ECO:0007669"/>
    <property type="project" value="UniProtKB-SubCell"/>
</dbReference>
<evidence type="ECO:0000256" key="14">
    <source>
        <dbReference type="ARBA" id="ARBA00023065"/>
    </source>
</evidence>
<dbReference type="Proteomes" id="UP001144372">
    <property type="component" value="Unassembled WGS sequence"/>
</dbReference>
<feature type="transmembrane region" description="Helical" evidence="17">
    <location>
        <begin position="950"/>
        <end position="970"/>
    </location>
</feature>
<dbReference type="Pfam" id="PF00122">
    <property type="entry name" value="E1-E2_ATPase"/>
    <property type="match status" value="1"/>
</dbReference>
<dbReference type="SMART" id="SM00831">
    <property type="entry name" value="Cation_ATPase_N"/>
    <property type="match status" value="1"/>
</dbReference>
<accession>A0A9W6FUJ9</accession>
<evidence type="ECO:0000256" key="1">
    <source>
        <dbReference type="ARBA" id="ARBA00004127"/>
    </source>
</evidence>
<evidence type="ECO:0000313" key="20">
    <source>
        <dbReference type="Proteomes" id="UP001144372"/>
    </source>
</evidence>
<dbReference type="AlphaFoldDB" id="A0A9W6FUJ9"/>
<evidence type="ECO:0000256" key="11">
    <source>
        <dbReference type="ARBA" id="ARBA00022967"/>
    </source>
</evidence>
<dbReference type="FunFam" id="3.40.50.1000:FF:000144">
    <property type="entry name" value="copper-transporting ATPase 1 isoform X2"/>
    <property type="match status" value="1"/>
</dbReference>